<dbReference type="PANTHER" id="PTHR43841:SF1">
    <property type="entry name" value="3-HYDROXYACYL-THIOESTER DEHYDRATASE X"/>
    <property type="match status" value="1"/>
</dbReference>
<evidence type="ECO:0000313" key="5">
    <source>
        <dbReference type="Proteomes" id="UP000799441"/>
    </source>
</evidence>
<keyword evidence="2" id="KW-0812">Transmembrane</keyword>
<evidence type="ECO:0000259" key="3">
    <source>
        <dbReference type="Pfam" id="PF01575"/>
    </source>
</evidence>
<feature type="domain" description="MaoC-like" evidence="3">
    <location>
        <begin position="284"/>
        <end position="333"/>
    </location>
</feature>
<dbReference type="AlphaFoldDB" id="A0A9P4US20"/>
<dbReference type="Pfam" id="PF01575">
    <property type="entry name" value="MaoC_dehydratas"/>
    <property type="match status" value="1"/>
</dbReference>
<evidence type="ECO:0000256" key="2">
    <source>
        <dbReference type="SAM" id="Phobius"/>
    </source>
</evidence>
<feature type="region of interest" description="Disordered" evidence="1">
    <location>
        <begin position="76"/>
        <end position="95"/>
    </location>
</feature>
<organism evidence="4 5">
    <name type="scientific">Polychaeton citri CBS 116435</name>
    <dbReference type="NCBI Taxonomy" id="1314669"/>
    <lineage>
        <taxon>Eukaryota</taxon>
        <taxon>Fungi</taxon>
        <taxon>Dikarya</taxon>
        <taxon>Ascomycota</taxon>
        <taxon>Pezizomycotina</taxon>
        <taxon>Dothideomycetes</taxon>
        <taxon>Dothideomycetidae</taxon>
        <taxon>Capnodiales</taxon>
        <taxon>Capnodiaceae</taxon>
        <taxon>Polychaeton</taxon>
    </lineage>
</organism>
<feature type="transmembrane region" description="Helical" evidence="2">
    <location>
        <begin position="40"/>
        <end position="63"/>
    </location>
</feature>
<dbReference type="OrthoDB" id="533830at2759"/>
<evidence type="ECO:0000256" key="1">
    <source>
        <dbReference type="SAM" id="MobiDB-lite"/>
    </source>
</evidence>
<sequence>MFLTQLQLLEITIGLLSIAGLVVLASWFQCTRHPRSVLPIAVSRLHATDVWCIVILILLKYALKPLGLIARLPRPAPGESESVDVTEAKDKKGDGSRLEVALPPLHIQGALTLSSADEKRYDVATASLLEERVLFLPALTTPAMLVLLANRNCPVLPFGSVNVRSRFEFLHPAACRYPGRWLDFSEGSDGVVVEASMGGPRRPGRRVKRGVEVDVEVVVSGILKGEEKGQRVLVFKQIVTILQFAKNSGEQGSNDKKQTAGDETAWIWNDGTTSSLVLDKGAPERWAALCCDYNPIHMLNPLARAFGFPSKIAHGSHAVASIIQQWEQDETNGISDEGVQDVLLGDKPCYLDVQFKRPMPLPAELKVRYGRAPDRYKVFGFKAELGQGKEAFVAEVGELKARTE</sequence>
<dbReference type="Gene3D" id="3.10.129.10">
    <property type="entry name" value="Hotdog Thioesterase"/>
    <property type="match status" value="1"/>
</dbReference>
<dbReference type="SUPFAM" id="SSF54637">
    <property type="entry name" value="Thioesterase/thiol ester dehydrase-isomerase"/>
    <property type="match status" value="1"/>
</dbReference>
<protein>
    <recommendedName>
        <fullName evidence="3">MaoC-like domain-containing protein</fullName>
    </recommendedName>
</protein>
<keyword evidence="2" id="KW-0472">Membrane</keyword>
<accession>A0A9P4US20</accession>
<dbReference type="Proteomes" id="UP000799441">
    <property type="component" value="Unassembled WGS sequence"/>
</dbReference>
<feature type="transmembrane region" description="Helical" evidence="2">
    <location>
        <begin position="6"/>
        <end position="28"/>
    </location>
</feature>
<keyword evidence="2" id="KW-1133">Transmembrane helix</keyword>
<name>A0A9P4US20_9PEZI</name>
<keyword evidence="5" id="KW-1185">Reference proteome</keyword>
<gene>
    <name evidence="4" type="ORF">K431DRAFT_343889</name>
</gene>
<feature type="compositionally biased region" description="Basic and acidic residues" evidence="1">
    <location>
        <begin position="86"/>
        <end position="95"/>
    </location>
</feature>
<dbReference type="InterPro" id="IPR002539">
    <property type="entry name" value="MaoC-like_dom"/>
</dbReference>
<evidence type="ECO:0000313" key="4">
    <source>
        <dbReference type="EMBL" id="KAF2724544.1"/>
    </source>
</evidence>
<proteinExistence type="predicted"/>
<dbReference type="InterPro" id="IPR029069">
    <property type="entry name" value="HotDog_dom_sf"/>
</dbReference>
<dbReference type="EMBL" id="MU003771">
    <property type="protein sequence ID" value="KAF2724544.1"/>
    <property type="molecule type" value="Genomic_DNA"/>
</dbReference>
<comment type="caution">
    <text evidence="4">The sequence shown here is derived from an EMBL/GenBank/DDBJ whole genome shotgun (WGS) entry which is preliminary data.</text>
</comment>
<dbReference type="PANTHER" id="PTHR43841">
    <property type="entry name" value="3-HYDROXYACYL-THIOESTER DEHYDRATASE HTDX-RELATED"/>
    <property type="match status" value="1"/>
</dbReference>
<reference evidence="4" key="1">
    <citation type="journal article" date="2020" name="Stud. Mycol.">
        <title>101 Dothideomycetes genomes: a test case for predicting lifestyles and emergence of pathogens.</title>
        <authorList>
            <person name="Haridas S."/>
            <person name="Albert R."/>
            <person name="Binder M."/>
            <person name="Bloem J."/>
            <person name="Labutti K."/>
            <person name="Salamov A."/>
            <person name="Andreopoulos B."/>
            <person name="Baker S."/>
            <person name="Barry K."/>
            <person name="Bills G."/>
            <person name="Bluhm B."/>
            <person name="Cannon C."/>
            <person name="Castanera R."/>
            <person name="Culley D."/>
            <person name="Daum C."/>
            <person name="Ezra D."/>
            <person name="Gonzalez J."/>
            <person name="Henrissat B."/>
            <person name="Kuo A."/>
            <person name="Liang C."/>
            <person name="Lipzen A."/>
            <person name="Lutzoni F."/>
            <person name="Magnuson J."/>
            <person name="Mondo S."/>
            <person name="Nolan M."/>
            <person name="Ohm R."/>
            <person name="Pangilinan J."/>
            <person name="Park H.-J."/>
            <person name="Ramirez L."/>
            <person name="Alfaro M."/>
            <person name="Sun H."/>
            <person name="Tritt A."/>
            <person name="Yoshinaga Y."/>
            <person name="Zwiers L.-H."/>
            <person name="Turgeon B."/>
            <person name="Goodwin S."/>
            <person name="Spatafora J."/>
            <person name="Crous P."/>
            <person name="Grigoriev I."/>
        </authorList>
    </citation>
    <scope>NUCLEOTIDE SEQUENCE</scope>
    <source>
        <strain evidence="4">CBS 116435</strain>
    </source>
</reference>